<keyword evidence="5 12" id="KW-0732">Signal</keyword>
<dbReference type="InterPro" id="IPR003591">
    <property type="entry name" value="Leu-rich_rpt_typical-subtyp"/>
</dbReference>
<evidence type="ECO:0000256" key="10">
    <source>
        <dbReference type="ARBA" id="ARBA00023180"/>
    </source>
</evidence>
<dbReference type="Pfam" id="PF01582">
    <property type="entry name" value="TIR"/>
    <property type="match status" value="1"/>
</dbReference>
<dbReference type="GO" id="GO:0006955">
    <property type="term" value="P:immune response"/>
    <property type="evidence" value="ECO:0007669"/>
    <property type="project" value="InterPro"/>
</dbReference>
<proteinExistence type="evidence at transcript level"/>
<dbReference type="EMBL" id="KC413030">
    <property type="protein sequence ID" value="AGI05198.1"/>
    <property type="molecule type" value="mRNA"/>
</dbReference>
<dbReference type="Gene3D" id="3.40.50.10140">
    <property type="entry name" value="Toll/interleukin-1 receptor homology (TIR) domain"/>
    <property type="match status" value="1"/>
</dbReference>
<evidence type="ECO:0000256" key="5">
    <source>
        <dbReference type="ARBA" id="ARBA00022729"/>
    </source>
</evidence>
<accession>M4VUZ4</accession>
<evidence type="ECO:0000256" key="4">
    <source>
        <dbReference type="ARBA" id="ARBA00022692"/>
    </source>
</evidence>
<dbReference type="InterPro" id="IPR001611">
    <property type="entry name" value="Leu-rich_rpt"/>
</dbReference>
<dbReference type="InterPro" id="IPR035897">
    <property type="entry name" value="Toll_tir_struct_dom_sf"/>
</dbReference>
<sequence>MTGHWVLLFLVIQTAVAYHGCEVNVTYANCTNRNLTEIPETLPGNIIVLDLSENRITEIRDNAFVNQSNLEMLYLRRNYIKIIQDDAFIGLESLKILSLAENNLKPMIYSEKMFSYLQNLEELYLQRNLHSPDFRIPLCSETICKYPDTSFSLLQNLKVLSMDLCAKSDFGIGFLNLTILQKLTFDFCLACTLSNETFYNFRNSNITDLSLSRCWQYKAESTIDTRILQPFPNLKWLDLSFSYFTLKNALNLLRPFQNKSMELINLHRVSIGIYGIDKNSFKITVTKDMMKYLKTICVKTLILSYNGIVDANPNSLFVYDHPECFENVILSANSMSFQFSEQLMEIIQFSVAAKNLKLFDYSYVPGNFLNKRFILPPKLEIPTVENSGRSSIEREPAALNFTFFLPQNLESLRLSHVMTQVILYTIVLKNTGQLKFVDLSYFQIATFPNIFLTEEPEIEYLDISGIDSNLYAGKNFIKHFRKVETIVIRDANLDTSLQFGKNVFVYLRNYTKDLDVSRNHLANLPLTFRLVSNLARMNMSRNSFRHFPKALVLIESLSVIDISYNKLFTLDDETRTWLDFLAEKRQLFLFLKENEFSCTCSNRFFIKWIFTTKVILDGNRNYSCYLDDQSRTSTTWVYSRYHDLYSHCDAIVWMRVGVICIMSSFLLIGSSAIVYQFRWRMAYFCYRKLKAKYLNNYQKEDFKYDVFIAYAFDSEKWLITTLVPKLEKEWGLCVCVKDRDFPAGADRTDTVISGIRNSKSVIFIITPAFSKRQWGRFEIEMAKYEMFAKQRRQKKIIVIMKNGTKIEEVPFEFSLIWKDVTLINWPDENISTENVWYDLKLQIS</sequence>
<dbReference type="Pfam" id="PF13855">
    <property type="entry name" value="LRR_8"/>
    <property type="match status" value="1"/>
</dbReference>
<dbReference type="SUPFAM" id="SSF52058">
    <property type="entry name" value="L domain-like"/>
    <property type="match status" value="2"/>
</dbReference>
<dbReference type="PANTHER" id="PTHR24365">
    <property type="entry name" value="TOLL-LIKE RECEPTOR"/>
    <property type="match status" value="1"/>
</dbReference>
<keyword evidence="4 11" id="KW-0812">Transmembrane</keyword>
<dbReference type="Gene3D" id="3.80.10.10">
    <property type="entry name" value="Ribonuclease Inhibitor"/>
    <property type="match status" value="3"/>
</dbReference>
<keyword evidence="7 11" id="KW-1133">Transmembrane helix</keyword>
<dbReference type="PROSITE" id="PS50104">
    <property type="entry name" value="TIR"/>
    <property type="match status" value="1"/>
</dbReference>
<comment type="similarity">
    <text evidence="2">Belongs to the Toll-like receptor family.</text>
</comment>
<keyword evidence="6" id="KW-0677">Repeat</keyword>
<feature type="chain" id="PRO_5004060521" evidence="12">
    <location>
        <begin position="18"/>
        <end position="844"/>
    </location>
</feature>
<evidence type="ECO:0000256" key="9">
    <source>
        <dbReference type="ARBA" id="ARBA00023170"/>
    </source>
</evidence>
<name>M4VUZ4_MYTGA</name>
<dbReference type="InterPro" id="IPR032675">
    <property type="entry name" value="LRR_dom_sf"/>
</dbReference>
<evidence type="ECO:0000256" key="7">
    <source>
        <dbReference type="ARBA" id="ARBA00022989"/>
    </source>
</evidence>
<organism evidence="14">
    <name type="scientific">Mytilus galloprovincialis</name>
    <name type="common">Mediterranean mussel</name>
    <dbReference type="NCBI Taxonomy" id="29158"/>
    <lineage>
        <taxon>Eukaryota</taxon>
        <taxon>Metazoa</taxon>
        <taxon>Spiralia</taxon>
        <taxon>Lophotrochozoa</taxon>
        <taxon>Mollusca</taxon>
        <taxon>Bivalvia</taxon>
        <taxon>Autobranchia</taxon>
        <taxon>Pteriomorphia</taxon>
        <taxon>Mytilida</taxon>
        <taxon>Mytiloidea</taxon>
        <taxon>Mytilidae</taxon>
        <taxon>Mytilinae</taxon>
        <taxon>Mytilus</taxon>
    </lineage>
</organism>
<keyword evidence="10" id="KW-0325">Glycoprotein</keyword>
<feature type="transmembrane region" description="Helical" evidence="11">
    <location>
        <begin position="652"/>
        <end position="677"/>
    </location>
</feature>
<dbReference type="PANTHER" id="PTHR24365:SF541">
    <property type="entry name" value="PROTEIN TOLL-RELATED"/>
    <property type="match status" value="1"/>
</dbReference>
<dbReference type="PROSITE" id="PS51450">
    <property type="entry name" value="LRR"/>
    <property type="match status" value="1"/>
</dbReference>
<dbReference type="GO" id="GO:0002224">
    <property type="term" value="P:toll-like receptor signaling pathway"/>
    <property type="evidence" value="ECO:0007669"/>
    <property type="project" value="InterPro"/>
</dbReference>
<evidence type="ECO:0000256" key="2">
    <source>
        <dbReference type="ARBA" id="ARBA00009634"/>
    </source>
</evidence>
<feature type="domain" description="TIR" evidence="13">
    <location>
        <begin position="702"/>
        <end position="843"/>
    </location>
</feature>
<dbReference type="SUPFAM" id="SSF52200">
    <property type="entry name" value="Toll/Interleukin receptor TIR domain"/>
    <property type="match status" value="1"/>
</dbReference>
<evidence type="ECO:0000256" key="11">
    <source>
        <dbReference type="SAM" id="Phobius"/>
    </source>
</evidence>
<evidence type="ECO:0000259" key="13">
    <source>
        <dbReference type="PROSITE" id="PS50104"/>
    </source>
</evidence>
<evidence type="ECO:0000256" key="3">
    <source>
        <dbReference type="ARBA" id="ARBA00022614"/>
    </source>
</evidence>
<keyword evidence="3" id="KW-0433">Leucine-rich repeat</keyword>
<feature type="signal peptide" evidence="12">
    <location>
        <begin position="1"/>
        <end position="17"/>
    </location>
</feature>
<dbReference type="GO" id="GO:0004888">
    <property type="term" value="F:transmembrane signaling receptor activity"/>
    <property type="evidence" value="ECO:0007669"/>
    <property type="project" value="InterPro"/>
</dbReference>
<evidence type="ECO:0000256" key="8">
    <source>
        <dbReference type="ARBA" id="ARBA00023136"/>
    </source>
</evidence>
<evidence type="ECO:0000256" key="12">
    <source>
        <dbReference type="SAM" id="SignalP"/>
    </source>
</evidence>
<dbReference type="GO" id="GO:0005886">
    <property type="term" value="C:plasma membrane"/>
    <property type="evidence" value="ECO:0007669"/>
    <property type="project" value="TreeGrafter"/>
</dbReference>
<dbReference type="SMART" id="SM00369">
    <property type="entry name" value="LRR_TYP"/>
    <property type="match status" value="5"/>
</dbReference>
<evidence type="ECO:0000256" key="1">
    <source>
        <dbReference type="ARBA" id="ARBA00004479"/>
    </source>
</evidence>
<evidence type="ECO:0000256" key="6">
    <source>
        <dbReference type="ARBA" id="ARBA00022737"/>
    </source>
</evidence>
<dbReference type="PIRSF" id="PIRSF037595">
    <property type="entry name" value="Toll-like_receptor"/>
    <property type="match status" value="1"/>
</dbReference>
<dbReference type="InterPro" id="IPR000157">
    <property type="entry name" value="TIR_dom"/>
</dbReference>
<keyword evidence="9 14" id="KW-0675">Receptor</keyword>
<evidence type="ECO:0000313" key="14">
    <source>
        <dbReference type="EMBL" id="AGI05198.1"/>
    </source>
</evidence>
<protein>
    <submittedName>
        <fullName evidence="14">Toll-like receptor V</fullName>
    </submittedName>
</protein>
<dbReference type="AlphaFoldDB" id="M4VUZ4"/>
<dbReference type="SMART" id="SM00255">
    <property type="entry name" value="TIR"/>
    <property type="match status" value="1"/>
</dbReference>
<keyword evidence="8 11" id="KW-0472">Membrane</keyword>
<dbReference type="InterPro" id="IPR017241">
    <property type="entry name" value="Toll-like_receptor"/>
</dbReference>
<reference evidence="14" key="1">
    <citation type="journal article" date="2013" name="Dev. Comp. Immunol.">
        <title>Toll-like receptors and MyD88 adaptors in Mytilus: Complete cds and gene expression levels.</title>
        <authorList>
            <person name="Toubiana M."/>
            <person name="Gerdol M."/>
            <person name="Rosani U."/>
            <person name="Pallavicini A."/>
            <person name="Venier P."/>
            <person name="Roch P."/>
        </authorList>
    </citation>
    <scope>NUCLEOTIDE SEQUENCE</scope>
</reference>
<comment type="subcellular location">
    <subcellularLocation>
        <location evidence="1">Membrane</location>
        <topology evidence="1">Single-pass type I membrane protein</topology>
    </subcellularLocation>
</comment>